<dbReference type="Proteomes" id="UP000324897">
    <property type="component" value="Chromosome 4"/>
</dbReference>
<gene>
    <name evidence="1" type="ORF">EJB05_11366</name>
</gene>
<evidence type="ECO:0000313" key="2">
    <source>
        <dbReference type="Proteomes" id="UP000324897"/>
    </source>
</evidence>
<keyword evidence="2" id="KW-1185">Reference proteome</keyword>
<protein>
    <submittedName>
        <fullName evidence="1">Uncharacterized protein</fullName>
    </submittedName>
</protein>
<dbReference type="EMBL" id="RWGY01000007">
    <property type="protein sequence ID" value="TVU38019.1"/>
    <property type="molecule type" value="Genomic_DNA"/>
</dbReference>
<dbReference type="Gramene" id="TVU38019">
    <property type="protein sequence ID" value="TVU38019"/>
    <property type="gene ID" value="EJB05_11366"/>
</dbReference>
<evidence type="ECO:0000313" key="1">
    <source>
        <dbReference type="EMBL" id="TVU38019.1"/>
    </source>
</evidence>
<comment type="caution">
    <text evidence="1">The sequence shown here is derived from an EMBL/GenBank/DDBJ whole genome shotgun (WGS) entry which is preliminary data.</text>
</comment>
<feature type="non-terminal residue" evidence="1">
    <location>
        <position position="1"/>
    </location>
</feature>
<sequence>MGQKLVLERENNKERNRPYNSRYMGLSFGGCGHDPYNARDVCPDDSILDSDSVGDKLRQSLLYDDALDVVRRANKDKEIHEIVAHVDILQTCYAPMPPAEQTDCNTTTSASEIFGNSYGASSSSSYMSD</sequence>
<dbReference type="AlphaFoldDB" id="A0A5J9VP46"/>
<name>A0A5J9VP46_9POAL</name>
<accession>A0A5J9VP46</accession>
<organism evidence="1 2">
    <name type="scientific">Eragrostis curvula</name>
    <name type="common">weeping love grass</name>
    <dbReference type="NCBI Taxonomy" id="38414"/>
    <lineage>
        <taxon>Eukaryota</taxon>
        <taxon>Viridiplantae</taxon>
        <taxon>Streptophyta</taxon>
        <taxon>Embryophyta</taxon>
        <taxon>Tracheophyta</taxon>
        <taxon>Spermatophyta</taxon>
        <taxon>Magnoliopsida</taxon>
        <taxon>Liliopsida</taxon>
        <taxon>Poales</taxon>
        <taxon>Poaceae</taxon>
        <taxon>PACMAD clade</taxon>
        <taxon>Chloridoideae</taxon>
        <taxon>Eragrostideae</taxon>
        <taxon>Eragrostidinae</taxon>
        <taxon>Eragrostis</taxon>
    </lineage>
</organism>
<reference evidence="1 2" key="1">
    <citation type="journal article" date="2019" name="Sci. Rep.">
        <title>A high-quality genome of Eragrostis curvula grass provides insights into Poaceae evolution and supports new strategies to enhance forage quality.</title>
        <authorList>
            <person name="Carballo J."/>
            <person name="Santos B.A.C.M."/>
            <person name="Zappacosta D."/>
            <person name="Garbus I."/>
            <person name="Selva J.P."/>
            <person name="Gallo C.A."/>
            <person name="Diaz A."/>
            <person name="Albertini E."/>
            <person name="Caccamo M."/>
            <person name="Echenique V."/>
        </authorList>
    </citation>
    <scope>NUCLEOTIDE SEQUENCE [LARGE SCALE GENOMIC DNA]</scope>
    <source>
        <strain evidence="2">cv. Victoria</strain>
        <tissue evidence="1">Leaf</tissue>
    </source>
</reference>
<proteinExistence type="predicted"/>